<dbReference type="AlphaFoldDB" id="A0A9P4MJP5"/>
<dbReference type="CDD" id="cd02440">
    <property type="entry name" value="AdoMet_MTases"/>
    <property type="match status" value="1"/>
</dbReference>
<dbReference type="OrthoDB" id="194443at2759"/>
<accession>A0A9P4MJP5</accession>
<dbReference type="GO" id="GO:0005634">
    <property type="term" value="C:nucleus"/>
    <property type="evidence" value="ECO:0007669"/>
    <property type="project" value="TreeGrafter"/>
</dbReference>
<comment type="caution">
    <text evidence="8">The sequence shown here is derived from an EMBL/GenBank/DDBJ whole genome shotgun (WGS) entry which is preliminary data.</text>
</comment>
<dbReference type="InterPro" id="IPR029063">
    <property type="entry name" value="SAM-dependent_MTases_sf"/>
</dbReference>
<dbReference type="PANTHER" id="PTHR14741:SF32">
    <property type="entry name" value="TRIMETHYLGUANOSINE SYNTHASE"/>
    <property type="match status" value="1"/>
</dbReference>
<dbReference type="InterPro" id="IPR019012">
    <property type="entry name" value="RNA_cap_Gua-N2-MeTrfase"/>
</dbReference>
<proteinExistence type="inferred from homology"/>
<dbReference type="Gene3D" id="3.40.50.150">
    <property type="entry name" value="Vaccinia Virus protein VP39"/>
    <property type="match status" value="1"/>
</dbReference>
<evidence type="ECO:0000256" key="7">
    <source>
        <dbReference type="ARBA" id="ARBA00049790"/>
    </source>
</evidence>
<keyword evidence="8" id="KW-0489">Methyltransferase</keyword>
<evidence type="ECO:0000256" key="3">
    <source>
        <dbReference type="ARBA" id="ARBA00047418"/>
    </source>
</evidence>
<dbReference type="SUPFAM" id="SSF53335">
    <property type="entry name" value="S-adenosyl-L-methionine-dependent methyltransferases"/>
    <property type="match status" value="1"/>
</dbReference>
<gene>
    <name evidence="8" type="ORF">K461DRAFT_245298</name>
</gene>
<comment type="similarity">
    <text evidence="2">Belongs to the methyltransferase superfamily. Trimethylguanosine synthase family.</text>
</comment>
<evidence type="ECO:0000256" key="1">
    <source>
        <dbReference type="ARBA" id="ARBA00018517"/>
    </source>
</evidence>
<comment type="catalytic activity">
    <reaction evidence="3">
        <text>a 5'-end (N(2),N(7)-dimethyl 5'-triphosphoguanosine)-ribonucleoside in snoRNA + S-adenosyl-L-methionine = a 5'-end (N(2),N(2),N(7)-trimethyl 5'-triphosphoguanosine)-ribonucleoside in snoRNA + S-adenosyl-L-homocysteine + H(+)</text>
        <dbReference type="Rhea" id="RHEA:78507"/>
        <dbReference type="Rhea" id="RHEA-COMP:19088"/>
        <dbReference type="Rhea" id="RHEA-COMP:19090"/>
        <dbReference type="ChEBI" id="CHEBI:15378"/>
        <dbReference type="ChEBI" id="CHEBI:57856"/>
        <dbReference type="ChEBI" id="CHEBI:59789"/>
        <dbReference type="ChEBI" id="CHEBI:167623"/>
        <dbReference type="ChEBI" id="CHEBI:172880"/>
    </reaction>
    <physiologicalReaction direction="left-to-right" evidence="3">
        <dbReference type="Rhea" id="RHEA:78508"/>
    </physiologicalReaction>
</comment>
<organism evidence="8 9">
    <name type="scientific">Myriangium duriaei CBS 260.36</name>
    <dbReference type="NCBI Taxonomy" id="1168546"/>
    <lineage>
        <taxon>Eukaryota</taxon>
        <taxon>Fungi</taxon>
        <taxon>Dikarya</taxon>
        <taxon>Ascomycota</taxon>
        <taxon>Pezizomycotina</taxon>
        <taxon>Dothideomycetes</taxon>
        <taxon>Dothideomycetidae</taxon>
        <taxon>Myriangiales</taxon>
        <taxon>Myriangiaceae</taxon>
        <taxon>Myriangium</taxon>
    </lineage>
</organism>
<evidence type="ECO:0000256" key="2">
    <source>
        <dbReference type="ARBA" id="ARBA00025783"/>
    </source>
</evidence>
<dbReference type="GO" id="GO:0071164">
    <property type="term" value="F:RNA cap trimethylguanosine synthase activity"/>
    <property type="evidence" value="ECO:0007669"/>
    <property type="project" value="TreeGrafter"/>
</dbReference>
<comment type="catalytic activity">
    <reaction evidence="5">
        <text>a 5'-end (N(2),N(7)-dimethyl 5'-triphosphoguanosine)-ribonucleoside in snRNA + S-adenosyl-L-methionine = a 5'-end (N(2),N(2),N(7)-trimethyl 5'-triphosphoguanosine)-ribonucleoside in snRNA + S-adenosyl-L-homocysteine + H(+)</text>
        <dbReference type="Rhea" id="RHEA:78479"/>
        <dbReference type="Rhea" id="RHEA-COMP:19087"/>
        <dbReference type="Rhea" id="RHEA-COMP:19089"/>
        <dbReference type="ChEBI" id="CHEBI:15378"/>
        <dbReference type="ChEBI" id="CHEBI:57856"/>
        <dbReference type="ChEBI" id="CHEBI:59789"/>
        <dbReference type="ChEBI" id="CHEBI:167623"/>
        <dbReference type="ChEBI" id="CHEBI:172880"/>
    </reaction>
    <physiologicalReaction direction="left-to-right" evidence="5">
        <dbReference type="Rhea" id="RHEA:78480"/>
    </physiologicalReaction>
</comment>
<comment type="catalytic activity">
    <reaction evidence="4">
        <text>a 5'-end (N(7)-methyl 5'-triphosphoguanosine)-ribonucleoside in snoRNA + S-adenosyl-L-methionine = a 5'-end (N(2),N(7)-dimethyl 5'-triphosphoguanosine)-ribonucleoside in snoRNA + S-adenosyl-L-homocysteine + H(+)</text>
        <dbReference type="Rhea" id="RHEA:78475"/>
        <dbReference type="Rhea" id="RHEA-COMP:19086"/>
        <dbReference type="Rhea" id="RHEA-COMP:19088"/>
        <dbReference type="ChEBI" id="CHEBI:15378"/>
        <dbReference type="ChEBI" id="CHEBI:57856"/>
        <dbReference type="ChEBI" id="CHEBI:59789"/>
        <dbReference type="ChEBI" id="CHEBI:156461"/>
        <dbReference type="ChEBI" id="CHEBI:172880"/>
    </reaction>
    <physiologicalReaction direction="left-to-right" evidence="4">
        <dbReference type="Rhea" id="RHEA:78476"/>
    </physiologicalReaction>
</comment>
<dbReference type="EMBL" id="ML996090">
    <property type="protein sequence ID" value="KAF2150011.1"/>
    <property type="molecule type" value="Genomic_DNA"/>
</dbReference>
<evidence type="ECO:0000313" key="9">
    <source>
        <dbReference type="Proteomes" id="UP000799439"/>
    </source>
</evidence>
<dbReference type="PANTHER" id="PTHR14741">
    <property type="entry name" value="S-ADENOSYLMETHIONINE-DEPENDENT METHYLTRANSFERASE RELATED"/>
    <property type="match status" value="1"/>
</dbReference>
<evidence type="ECO:0000256" key="6">
    <source>
        <dbReference type="ARBA" id="ARBA00049075"/>
    </source>
</evidence>
<name>A0A9P4MJP5_9PEZI</name>
<protein>
    <recommendedName>
        <fullName evidence="1">Trimethylguanosine synthase</fullName>
    </recommendedName>
    <alternativeName>
        <fullName evidence="7">Cap-specific guanine-N(2) methyltransferase</fullName>
    </alternativeName>
</protein>
<comment type="catalytic activity">
    <reaction evidence="6">
        <text>a 5'-end (N(7)-methyl 5'-triphosphoguanosine)-ribonucleoside in snRNA + S-adenosyl-L-methionine = a 5'-end (N(2),N(7)-dimethyl 5'-triphosphoguanosine)-ribonucleoside in snRNA + S-adenosyl-L-homocysteine + H(+)</text>
        <dbReference type="Rhea" id="RHEA:78471"/>
        <dbReference type="Rhea" id="RHEA-COMP:19085"/>
        <dbReference type="Rhea" id="RHEA-COMP:19087"/>
        <dbReference type="ChEBI" id="CHEBI:15378"/>
        <dbReference type="ChEBI" id="CHEBI:57856"/>
        <dbReference type="ChEBI" id="CHEBI:59789"/>
        <dbReference type="ChEBI" id="CHEBI:156461"/>
        <dbReference type="ChEBI" id="CHEBI:172880"/>
    </reaction>
    <physiologicalReaction direction="left-to-right" evidence="6">
        <dbReference type="Rhea" id="RHEA:78472"/>
    </physiologicalReaction>
</comment>
<sequence length="258" mass="29016">MAELESSKNARTESAISKQADLDQVHHYDSVEDMPENIQKYWHQRYDLFSLYDDGIRLTDDAWFGVTPEPVANKIADHLSTSVPASVTTIIDCFAGAGGNTIALALSGRWKQIFAIERDATTLACAEHNARLYGVHGRIWFIRGDCFDVLRGQLKSIVKNAVVFASPPWGGPGYRDAEVFDLSRMEPYGLEKLAGEYTRVAGRVVLYLPRSSDLNQIAGWRERLGLKERVRVTHYCMWGSSKAICVFLGDFSFNEDDR</sequence>
<evidence type="ECO:0000313" key="8">
    <source>
        <dbReference type="EMBL" id="KAF2150011.1"/>
    </source>
</evidence>
<keyword evidence="9" id="KW-1185">Reference proteome</keyword>
<dbReference type="FunFam" id="3.40.50.150:FF:000270">
    <property type="entry name" value="RNA methylase family protein"/>
    <property type="match status" value="1"/>
</dbReference>
<evidence type="ECO:0000256" key="4">
    <source>
        <dbReference type="ARBA" id="ARBA00048740"/>
    </source>
</evidence>
<dbReference type="Proteomes" id="UP000799439">
    <property type="component" value="Unassembled WGS sequence"/>
</dbReference>
<dbReference type="Pfam" id="PF09445">
    <property type="entry name" value="Methyltransf_15"/>
    <property type="match status" value="1"/>
</dbReference>
<reference evidence="8" key="1">
    <citation type="journal article" date="2020" name="Stud. Mycol.">
        <title>101 Dothideomycetes genomes: a test case for predicting lifestyles and emergence of pathogens.</title>
        <authorList>
            <person name="Haridas S."/>
            <person name="Albert R."/>
            <person name="Binder M."/>
            <person name="Bloem J."/>
            <person name="Labutti K."/>
            <person name="Salamov A."/>
            <person name="Andreopoulos B."/>
            <person name="Baker S."/>
            <person name="Barry K."/>
            <person name="Bills G."/>
            <person name="Bluhm B."/>
            <person name="Cannon C."/>
            <person name="Castanera R."/>
            <person name="Culley D."/>
            <person name="Daum C."/>
            <person name="Ezra D."/>
            <person name="Gonzalez J."/>
            <person name="Henrissat B."/>
            <person name="Kuo A."/>
            <person name="Liang C."/>
            <person name="Lipzen A."/>
            <person name="Lutzoni F."/>
            <person name="Magnuson J."/>
            <person name="Mondo S."/>
            <person name="Nolan M."/>
            <person name="Ohm R."/>
            <person name="Pangilinan J."/>
            <person name="Park H.-J."/>
            <person name="Ramirez L."/>
            <person name="Alfaro M."/>
            <person name="Sun H."/>
            <person name="Tritt A."/>
            <person name="Yoshinaga Y."/>
            <person name="Zwiers L.-H."/>
            <person name="Turgeon B."/>
            <person name="Goodwin S."/>
            <person name="Spatafora J."/>
            <person name="Crous P."/>
            <person name="Grigoriev I."/>
        </authorList>
    </citation>
    <scope>NUCLEOTIDE SEQUENCE</scope>
    <source>
        <strain evidence="8">CBS 260.36</strain>
    </source>
</reference>
<keyword evidence="8" id="KW-0808">Transferase</keyword>
<evidence type="ECO:0000256" key="5">
    <source>
        <dbReference type="ARBA" id="ARBA00048763"/>
    </source>
</evidence>